<proteinExistence type="predicted"/>
<dbReference type="EMBL" id="AP014962">
    <property type="protein sequence ID" value="BAS98512.1"/>
    <property type="molecule type" value="Genomic_DNA"/>
</dbReference>
<reference evidence="3" key="1">
    <citation type="journal article" date="2005" name="Nature">
        <title>The map-based sequence of the rice genome.</title>
        <authorList>
            <consortium name="International rice genome sequencing project (IRGSP)"/>
            <person name="Matsumoto T."/>
            <person name="Wu J."/>
            <person name="Kanamori H."/>
            <person name="Katayose Y."/>
            <person name="Fujisawa M."/>
            <person name="Namiki N."/>
            <person name="Mizuno H."/>
            <person name="Yamamoto K."/>
            <person name="Antonio B.A."/>
            <person name="Baba T."/>
            <person name="Sakata K."/>
            <person name="Nagamura Y."/>
            <person name="Aoki H."/>
            <person name="Arikawa K."/>
            <person name="Arita K."/>
            <person name="Bito T."/>
            <person name="Chiden Y."/>
            <person name="Fujitsuka N."/>
            <person name="Fukunaka R."/>
            <person name="Hamada M."/>
            <person name="Harada C."/>
            <person name="Hayashi A."/>
            <person name="Hijishita S."/>
            <person name="Honda M."/>
            <person name="Hosokawa S."/>
            <person name="Ichikawa Y."/>
            <person name="Idonuma A."/>
            <person name="Iijima M."/>
            <person name="Ikeda M."/>
            <person name="Ikeno M."/>
            <person name="Ito K."/>
            <person name="Ito S."/>
            <person name="Ito T."/>
            <person name="Ito Y."/>
            <person name="Ito Y."/>
            <person name="Iwabuchi A."/>
            <person name="Kamiya K."/>
            <person name="Karasawa W."/>
            <person name="Kurita K."/>
            <person name="Katagiri S."/>
            <person name="Kikuta A."/>
            <person name="Kobayashi H."/>
            <person name="Kobayashi N."/>
            <person name="Machita K."/>
            <person name="Maehara T."/>
            <person name="Masukawa M."/>
            <person name="Mizubayashi T."/>
            <person name="Mukai Y."/>
            <person name="Nagasaki H."/>
            <person name="Nagata Y."/>
            <person name="Naito S."/>
            <person name="Nakashima M."/>
            <person name="Nakama Y."/>
            <person name="Nakamichi Y."/>
            <person name="Nakamura M."/>
            <person name="Meguro A."/>
            <person name="Negishi M."/>
            <person name="Ohta I."/>
            <person name="Ohta T."/>
            <person name="Okamoto M."/>
            <person name="Ono N."/>
            <person name="Saji S."/>
            <person name="Sakaguchi M."/>
            <person name="Sakai K."/>
            <person name="Shibata M."/>
            <person name="Shimokawa T."/>
            <person name="Song J."/>
            <person name="Takazaki Y."/>
            <person name="Terasawa K."/>
            <person name="Tsugane M."/>
            <person name="Tsuji K."/>
            <person name="Ueda S."/>
            <person name="Waki K."/>
            <person name="Yamagata H."/>
            <person name="Yamamoto M."/>
            <person name="Yamamoto S."/>
            <person name="Yamane H."/>
            <person name="Yoshiki S."/>
            <person name="Yoshihara R."/>
            <person name="Yukawa K."/>
            <person name="Zhong H."/>
            <person name="Yano M."/>
            <person name="Yuan Q."/>
            <person name="Ouyang S."/>
            <person name="Liu J."/>
            <person name="Jones K.M."/>
            <person name="Gansberger K."/>
            <person name="Moffat K."/>
            <person name="Hill J."/>
            <person name="Bera J."/>
            <person name="Fadrosh D."/>
            <person name="Jin S."/>
            <person name="Johri S."/>
            <person name="Kim M."/>
            <person name="Overton L."/>
            <person name="Reardon M."/>
            <person name="Tsitrin T."/>
            <person name="Vuong H."/>
            <person name="Weaver B."/>
            <person name="Ciecko A."/>
            <person name="Tallon L."/>
            <person name="Jackson J."/>
            <person name="Pai G."/>
            <person name="Aken S.V."/>
            <person name="Utterback T."/>
            <person name="Reidmuller S."/>
            <person name="Feldblyum T."/>
            <person name="Hsiao J."/>
            <person name="Zismann V."/>
            <person name="Iobst S."/>
            <person name="de Vazeille A.R."/>
            <person name="Buell C.R."/>
            <person name="Ying K."/>
            <person name="Li Y."/>
            <person name="Lu T."/>
            <person name="Huang Y."/>
            <person name="Zhao Q."/>
            <person name="Feng Q."/>
            <person name="Zhang L."/>
            <person name="Zhu J."/>
            <person name="Weng Q."/>
            <person name="Mu J."/>
            <person name="Lu Y."/>
            <person name="Fan D."/>
            <person name="Liu Y."/>
            <person name="Guan J."/>
            <person name="Zhang Y."/>
            <person name="Yu S."/>
            <person name="Liu X."/>
            <person name="Zhang Y."/>
            <person name="Hong G."/>
            <person name="Han B."/>
            <person name="Choisne N."/>
            <person name="Demange N."/>
            <person name="Orjeda G."/>
            <person name="Samain S."/>
            <person name="Cattolico L."/>
            <person name="Pelletier E."/>
            <person name="Couloux A."/>
            <person name="Segurens B."/>
            <person name="Wincker P."/>
            <person name="D'Hont A."/>
            <person name="Scarpelli C."/>
            <person name="Weissenbach J."/>
            <person name="Salanoubat M."/>
            <person name="Quetier F."/>
            <person name="Yu Y."/>
            <person name="Kim H.R."/>
            <person name="Rambo T."/>
            <person name="Currie J."/>
            <person name="Collura K."/>
            <person name="Luo M."/>
            <person name="Yang T."/>
            <person name="Ammiraju J.S.S."/>
            <person name="Engler F."/>
            <person name="Soderlund C."/>
            <person name="Wing R.A."/>
            <person name="Palmer L.E."/>
            <person name="de la Bastide M."/>
            <person name="Spiegel L."/>
            <person name="Nascimento L."/>
            <person name="Zutavern T."/>
            <person name="O'Shaughnessy A."/>
            <person name="Dike S."/>
            <person name="Dedhia N."/>
            <person name="Preston R."/>
            <person name="Balija V."/>
            <person name="McCombie W.R."/>
            <person name="Chow T."/>
            <person name="Chen H."/>
            <person name="Chung M."/>
            <person name="Chen C."/>
            <person name="Shaw J."/>
            <person name="Wu H."/>
            <person name="Hsiao K."/>
            <person name="Chao Y."/>
            <person name="Chu M."/>
            <person name="Cheng C."/>
            <person name="Hour A."/>
            <person name="Lee P."/>
            <person name="Lin S."/>
            <person name="Lin Y."/>
            <person name="Liou J."/>
            <person name="Liu S."/>
            <person name="Hsing Y."/>
            <person name="Raghuvanshi S."/>
            <person name="Mohanty A."/>
            <person name="Bharti A.K."/>
            <person name="Gaur A."/>
            <person name="Gupta V."/>
            <person name="Kumar D."/>
            <person name="Ravi V."/>
            <person name="Vij S."/>
            <person name="Kapur A."/>
            <person name="Khurana P."/>
            <person name="Khurana P."/>
            <person name="Khurana J.P."/>
            <person name="Tyagi A.K."/>
            <person name="Gaikwad K."/>
            <person name="Singh A."/>
            <person name="Dalal V."/>
            <person name="Srivastava S."/>
            <person name="Dixit A."/>
            <person name="Pal A.K."/>
            <person name="Ghazi I.A."/>
            <person name="Yadav M."/>
            <person name="Pandit A."/>
            <person name="Bhargava A."/>
            <person name="Sureshbabu K."/>
            <person name="Batra K."/>
            <person name="Sharma T.R."/>
            <person name="Mohapatra T."/>
            <person name="Singh N.K."/>
            <person name="Messing J."/>
            <person name="Nelson A.B."/>
            <person name="Fuks G."/>
            <person name="Kavchok S."/>
            <person name="Keizer G."/>
            <person name="Linton E."/>
            <person name="Llaca V."/>
            <person name="Song R."/>
            <person name="Tanyolac B."/>
            <person name="Young S."/>
            <person name="Ho-Il K."/>
            <person name="Hahn J.H."/>
            <person name="Sangsakoo G."/>
            <person name="Vanavichit A."/>
            <person name="de Mattos Luiz.A.T."/>
            <person name="Zimmer P.D."/>
            <person name="Malone G."/>
            <person name="Dellagostin O."/>
            <person name="de Oliveira A.C."/>
            <person name="Bevan M."/>
            <person name="Bancroft I."/>
            <person name="Minx P."/>
            <person name="Cordum H."/>
            <person name="Wilson R."/>
            <person name="Cheng Z."/>
            <person name="Jin W."/>
            <person name="Jiang J."/>
            <person name="Leong S.A."/>
            <person name="Iwama H."/>
            <person name="Gojobori T."/>
            <person name="Itoh T."/>
            <person name="Niimura Y."/>
            <person name="Fujii Y."/>
            <person name="Habara T."/>
            <person name="Sakai H."/>
            <person name="Sato Y."/>
            <person name="Wilson G."/>
            <person name="Kumar K."/>
            <person name="McCouch S."/>
            <person name="Juretic N."/>
            <person name="Hoen D."/>
            <person name="Wright S."/>
            <person name="Bruskiewich R."/>
            <person name="Bureau T."/>
            <person name="Miyao A."/>
            <person name="Hirochika H."/>
            <person name="Nishikawa T."/>
            <person name="Kadowaki K."/>
            <person name="Sugiura M."/>
            <person name="Burr B."/>
            <person name="Sasaki T."/>
        </authorList>
    </citation>
    <scope>NUCLEOTIDE SEQUENCE [LARGE SCALE GENOMIC DNA]</scope>
    <source>
        <strain evidence="3">cv. Nipponbare</strain>
    </source>
</reference>
<feature type="compositionally biased region" description="Low complexity" evidence="1">
    <location>
        <begin position="57"/>
        <end position="80"/>
    </location>
</feature>
<protein>
    <submittedName>
        <fullName evidence="2">Os06g0603800 protein</fullName>
    </submittedName>
</protein>
<evidence type="ECO:0000256" key="1">
    <source>
        <dbReference type="SAM" id="MobiDB-lite"/>
    </source>
</evidence>
<dbReference type="PaxDb" id="39947-A0A0P0WYG2"/>
<reference evidence="2 3" key="3">
    <citation type="journal article" date="2013" name="Rice">
        <title>Improvement of the Oryza sativa Nipponbare reference genome using next generation sequence and optical map data.</title>
        <authorList>
            <person name="Kawahara Y."/>
            <person name="de la Bastide M."/>
            <person name="Hamilton J.P."/>
            <person name="Kanamori H."/>
            <person name="McCombie W.R."/>
            <person name="Ouyang S."/>
            <person name="Schwartz D.C."/>
            <person name="Tanaka T."/>
            <person name="Wu J."/>
            <person name="Zhou S."/>
            <person name="Childs K.L."/>
            <person name="Davidson R.M."/>
            <person name="Lin H."/>
            <person name="Quesada-Ocampo L."/>
            <person name="Vaillancourt B."/>
            <person name="Sakai H."/>
            <person name="Lee S.S."/>
            <person name="Kim J."/>
            <person name="Numa H."/>
            <person name="Itoh T."/>
            <person name="Buell C.R."/>
            <person name="Matsumoto T."/>
        </authorList>
    </citation>
    <scope>NUCLEOTIDE SEQUENCE [LARGE SCALE GENOMIC DNA]</scope>
    <source>
        <strain evidence="3">cv. Nipponbare</strain>
    </source>
</reference>
<dbReference type="Gramene" id="Os06t0603800-00">
    <property type="protein sequence ID" value="Os06t0603800-00"/>
    <property type="gene ID" value="Os06g0603800"/>
</dbReference>
<dbReference type="AlphaFoldDB" id="A0A0P0WYG2"/>
<evidence type="ECO:0000313" key="2">
    <source>
        <dbReference type="EMBL" id="BAS98512.1"/>
    </source>
</evidence>
<name>A0A0P0WYG2_ORYSJ</name>
<dbReference type="Proteomes" id="UP000059680">
    <property type="component" value="Chromosome 6"/>
</dbReference>
<gene>
    <name evidence="2" type="ordered locus">Os06g0603800</name>
    <name evidence="2" type="ORF">OSNPB_060603800</name>
</gene>
<feature type="region of interest" description="Disordered" evidence="1">
    <location>
        <begin position="47"/>
        <end position="80"/>
    </location>
</feature>
<dbReference type="InParanoid" id="A0A0P0WYG2"/>
<keyword evidence="3" id="KW-1185">Reference proteome</keyword>
<organism evidence="2 3">
    <name type="scientific">Oryza sativa subsp. japonica</name>
    <name type="common">Rice</name>
    <dbReference type="NCBI Taxonomy" id="39947"/>
    <lineage>
        <taxon>Eukaryota</taxon>
        <taxon>Viridiplantae</taxon>
        <taxon>Streptophyta</taxon>
        <taxon>Embryophyta</taxon>
        <taxon>Tracheophyta</taxon>
        <taxon>Spermatophyta</taxon>
        <taxon>Magnoliopsida</taxon>
        <taxon>Liliopsida</taxon>
        <taxon>Poales</taxon>
        <taxon>Poaceae</taxon>
        <taxon>BOP clade</taxon>
        <taxon>Oryzoideae</taxon>
        <taxon>Oryzeae</taxon>
        <taxon>Oryzinae</taxon>
        <taxon>Oryza</taxon>
        <taxon>Oryza sativa</taxon>
    </lineage>
</organism>
<accession>A0A0P0WYG2</accession>
<sequence>MEVDDLLAHPHQLLLRLPPRRPIDHRRTFWRMMYSSSFSTKKELNLSSSASRSRMKPASSGVIAAAAASSSPPSAATPAS</sequence>
<reference evidence="2 3" key="2">
    <citation type="journal article" date="2013" name="Plant Cell Physiol.">
        <title>Rice Annotation Project Database (RAP-DB): an integrative and interactive database for rice genomics.</title>
        <authorList>
            <person name="Sakai H."/>
            <person name="Lee S.S."/>
            <person name="Tanaka T."/>
            <person name="Numa H."/>
            <person name="Kim J."/>
            <person name="Kawahara Y."/>
            <person name="Wakimoto H."/>
            <person name="Yang C.C."/>
            <person name="Iwamoto M."/>
            <person name="Abe T."/>
            <person name="Yamada Y."/>
            <person name="Muto A."/>
            <person name="Inokuchi H."/>
            <person name="Ikemura T."/>
            <person name="Matsumoto T."/>
            <person name="Sasaki T."/>
            <person name="Itoh T."/>
        </authorList>
    </citation>
    <scope>NUCLEOTIDE SEQUENCE [LARGE SCALE GENOMIC DNA]</scope>
    <source>
        <strain evidence="3">cv. Nipponbare</strain>
    </source>
</reference>
<evidence type="ECO:0000313" key="3">
    <source>
        <dbReference type="Proteomes" id="UP000059680"/>
    </source>
</evidence>